<dbReference type="AlphaFoldDB" id="H2J8G6"/>
<evidence type="ECO:0000313" key="1">
    <source>
        <dbReference type="EMBL" id="AEX86497.1"/>
    </source>
</evidence>
<dbReference type="RefSeq" id="WP_014293687.1">
    <property type="nucleotide sequence ID" value="NC_016748.1"/>
</dbReference>
<reference evidence="1 2" key="1">
    <citation type="journal article" date="2012" name="J. Bacteriol.">
        <title>Complete Genome Sequence of the Thermophilic, Piezophilic, Heterotrophic Bacterium Marinitoga piezophila KA3.</title>
        <authorList>
            <person name="Lucas S."/>
            <person name="Han J."/>
            <person name="Lapidus A."/>
            <person name="Cheng J.F."/>
            <person name="Goodwin L.A."/>
            <person name="Pitluck S."/>
            <person name="Peters L."/>
            <person name="Mikhailova N."/>
            <person name="Teshima H."/>
            <person name="Detter J.C."/>
            <person name="Han C."/>
            <person name="Tapia R."/>
            <person name="Land M."/>
            <person name="Hauser L."/>
            <person name="Kyrpides N.C."/>
            <person name="Ivanova N."/>
            <person name="Pagani I."/>
            <person name="Vannier P."/>
            <person name="Oger P."/>
            <person name="Bartlett D.H."/>
            <person name="Noll K.M."/>
            <person name="Woyke T."/>
            <person name="Jebbar M."/>
        </authorList>
    </citation>
    <scope>NUCLEOTIDE SEQUENCE [LARGE SCALE GENOMIC DNA]</scope>
    <source>
        <strain evidence="2">DSM 14283 / JCM 11233 / KA3</strain>
        <plasmid evidence="1 2">pMARPI01</plasmid>
    </source>
</reference>
<geneLocation type="plasmid" evidence="1 2">
    <name>pMARPI01</name>
</geneLocation>
<keyword evidence="1" id="KW-0614">Plasmid</keyword>
<evidence type="ECO:0000313" key="2">
    <source>
        <dbReference type="Proteomes" id="UP000007161"/>
    </source>
</evidence>
<organism evidence="1 2">
    <name type="scientific">Marinitoga piezophila (strain DSM 14283 / JCM 11233 / KA3)</name>
    <dbReference type="NCBI Taxonomy" id="443254"/>
    <lineage>
        <taxon>Bacteria</taxon>
        <taxon>Thermotogati</taxon>
        <taxon>Thermotogota</taxon>
        <taxon>Thermotogae</taxon>
        <taxon>Petrotogales</taxon>
        <taxon>Petrotogaceae</taxon>
        <taxon>Marinitoga</taxon>
    </lineage>
</organism>
<dbReference type="Proteomes" id="UP000007161">
    <property type="component" value="Plasmid pMARPI01"/>
</dbReference>
<sequence length="159" mass="19512">MKSFYGIDYEEFKENIYAFLKSYFEIKKIIFDLKPLEKEKIQELHTYNNFFLNTALINVYENIQNKEFVFIIQPDNYNQTHAIVAKDELSREQLQKIYDLLFILTQAKKDFSSVYIKYFLEYLYFNFEIKTFEGITENMQKLLDFFYDKMEHVFDDYTL</sequence>
<dbReference type="KEGG" id="mpz:Marpi_2124"/>
<protein>
    <submittedName>
        <fullName evidence="1">Uncharacterized protein</fullName>
    </submittedName>
</protein>
<reference evidence="2" key="2">
    <citation type="submission" date="2012-01" db="EMBL/GenBank/DDBJ databases">
        <title>Complete sequence of plasmid of Marinitoga piezophila KA3.</title>
        <authorList>
            <person name="Lucas S."/>
            <person name="Han J."/>
            <person name="Lapidus A."/>
            <person name="Cheng J.-F."/>
            <person name="Goodwin L."/>
            <person name="Pitluck S."/>
            <person name="Peters L."/>
            <person name="Mikhailova N."/>
            <person name="Teshima H."/>
            <person name="Detter J.C."/>
            <person name="Han C."/>
            <person name="Tapia R."/>
            <person name="Land M."/>
            <person name="Hauser L."/>
            <person name="Kyrpides N."/>
            <person name="Ivanova N."/>
            <person name="Pagani I."/>
            <person name="Jebbar M."/>
            <person name="Vannier P."/>
            <person name="Oger P."/>
            <person name="Cario A."/>
            <person name="Bartlett D."/>
            <person name="Noll K.M."/>
            <person name="Woyke T."/>
        </authorList>
    </citation>
    <scope>NUCLEOTIDE SEQUENCE [LARGE SCALE GENOMIC DNA]</scope>
    <source>
        <strain evidence="2">DSM 14283 / JCM 11233 / KA3</strain>
        <plasmid evidence="2">pMARPI01</plasmid>
    </source>
</reference>
<gene>
    <name evidence="1" type="ordered locus">Marpi_2124</name>
</gene>
<name>H2J8G6_MARPK</name>
<dbReference type="HOGENOM" id="CLU_1658706_0_0_0"/>
<accession>H2J8G6</accession>
<dbReference type="EMBL" id="CP003258">
    <property type="protein sequence ID" value="AEX86497.1"/>
    <property type="molecule type" value="Genomic_DNA"/>
</dbReference>
<proteinExistence type="predicted"/>
<keyword evidence="2" id="KW-1185">Reference proteome</keyword>